<dbReference type="HAMAP" id="MF_00710">
    <property type="entry name" value="Malonate_deCO2ase_dsu"/>
    <property type="match status" value="1"/>
</dbReference>
<dbReference type="STRING" id="1777138.AWB77_04513"/>
<dbReference type="EMBL" id="FCNX02000012">
    <property type="protein sequence ID" value="SAK85632.1"/>
    <property type="molecule type" value="Genomic_DNA"/>
</dbReference>
<comment type="caution">
    <text evidence="6">The sequence shown here is derived from an EMBL/GenBank/DDBJ whole genome shotgun (WGS) entry which is preliminary data.</text>
</comment>
<evidence type="ECO:0000256" key="3">
    <source>
        <dbReference type="ARBA" id="ARBA00022553"/>
    </source>
</evidence>
<evidence type="ECO:0000313" key="7">
    <source>
        <dbReference type="Proteomes" id="UP000054903"/>
    </source>
</evidence>
<dbReference type="NCBIfam" id="TIGR03130">
    <property type="entry name" value="malonate_delta"/>
    <property type="match status" value="1"/>
</dbReference>
<evidence type="ECO:0000256" key="4">
    <source>
        <dbReference type="NCBIfam" id="TIGR03130"/>
    </source>
</evidence>
<dbReference type="InterPro" id="IPR009662">
    <property type="entry name" value="Malonate_deCO2ase_dsu"/>
</dbReference>
<evidence type="ECO:0000256" key="5">
    <source>
        <dbReference type="PIRSR" id="PIRSR609662-50"/>
    </source>
</evidence>
<dbReference type="Pfam" id="PF06857">
    <property type="entry name" value="ACP"/>
    <property type="match status" value="1"/>
</dbReference>
<evidence type="ECO:0000256" key="2">
    <source>
        <dbReference type="ARBA" id="ARBA00022490"/>
    </source>
</evidence>
<dbReference type="AlphaFoldDB" id="A0A158CTD1"/>
<evidence type="ECO:0000256" key="1">
    <source>
        <dbReference type="ARBA" id="ARBA00004496"/>
    </source>
</evidence>
<keyword evidence="7" id="KW-1185">Reference proteome</keyword>
<sequence>MQSGSSDEGIETLMETIVLEFPAGAPAHGRALAGVVASGDLEVLLEANAANRTVVNITTSVDGNGHLWRAVLERILGGGSLPAAKLEINDSGATPGVVQMRIGQVFEQLKSNGGA</sequence>
<keyword evidence="3 5" id="KW-0597">Phosphoprotein</keyword>
<organism evidence="6 7">
    <name type="scientific">Caballeronia fortuita</name>
    <dbReference type="NCBI Taxonomy" id="1777138"/>
    <lineage>
        <taxon>Bacteria</taxon>
        <taxon>Pseudomonadati</taxon>
        <taxon>Pseudomonadota</taxon>
        <taxon>Betaproteobacteria</taxon>
        <taxon>Burkholderiales</taxon>
        <taxon>Burkholderiaceae</taxon>
        <taxon>Caballeronia</taxon>
    </lineage>
</organism>
<comment type="subcellular location">
    <subcellularLocation>
        <location evidence="1">Cytoplasm</location>
    </subcellularLocation>
</comment>
<evidence type="ECO:0000313" key="6">
    <source>
        <dbReference type="EMBL" id="SAK85632.1"/>
    </source>
</evidence>
<dbReference type="InterPro" id="IPR023439">
    <property type="entry name" value="Mal_deCO2ase/Cit_lyase_ACP"/>
</dbReference>
<feature type="modified residue" description="O-(phosphoribosyl dephospho-coenzyme A)serine" evidence="5">
    <location>
        <position position="38"/>
    </location>
</feature>
<name>A0A158CTD1_9BURK</name>
<gene>
    <name evidence="6" type="ORF">AWB77_04513</name>
</gene>
<comment type="PTM">
    <text evidence="5">Covalently binds the prosthetic group of malonate decarboxylase.</text>
</comment>
<dbReference type="Proteomes" id="UP000054903">
    <property type="component" value="Unassembled WGS sequence"/>
</dbReference>
<reference evidence="6" key="1">
    <citation type="submission" date="2016-01" db="EMBL/GenBank/DDBJ databases">
        <authorList>
            <person name="Peeters C."/>
        </authorList>
    </citation>
    <scope>NUCLEOTIDE SEQUENCE</scope>
    <source>
        <strain evidence="6">LMG 29320</strain>
    </source>
</reference>
<accession>A0A158CTD1</accession>
<dbReference type="GO" id="GO:0005737">
    <property type="term" value="C:cytoplasm"/>
    <property type="evidence" value="ECO:0007669"/>
    <property type="project" value="UniProtKB-SubCell"/>
</dbReference>
<keyword evidence="2" id="KW-0963">Cytoplasm</keyword>
<protein>
    <recommendedName>
        <fullName evidence="4">Malonate decarboxylase acyl carrier protein</fullName>
    </recommendedName>
</protein>
<proteinExistence type="inferred from homology"/>